<protein>
    <submittedName>
        <fullName evidence="2">Uncharacterized protein</fullName>
    </submittedName>
</protein>
<dbReference type="PATRIC" id="fig|316.101.peg.3655"/>
<name>A0A0D9ALB2_STUST</name>
<evidence type="ECO:0000313" key="3">
    <source>
        <dbReference type="Proteomes" id="UP000032487"/>
    </source>
</evidence>
<accession>A0A0D9ALB2</accession>
<keyword evidence="1" id="KW-0472">Membrane</keyword>
<gene>
    <name evidence="2" type="ORF">UF78_11630</name>
</gene>
<dbReference type="RefSeq" id="WP_045162384.1">
    <property type="nucleotide sequence ID" value="NZ_JYHV01000019.1"/>
</dbReference>
<dbReference type="OrthoDB" id="7027300at2"/>
<sequence>MRNRDDEYVSRTYPVQEDMPLQVKVWAAERVGWYLLCLLMLLSLAGLFGTGPLSWTDKASVNGTLSAQYEVFERNGASSEMTIKAKADNDGKVVRLTIDGDLLEAFTIESIQPQPVTTESFNKGLRLELKPDGNGWATAYLAIRPYGFGRSRTTVRSGEQVVELRQFIYP</sequence>
<dbReference type="EMBL" id="JYHV01000019">
    <property type="protein sequence ID" value="KJH81820.1"/>
    <property type="molecule type" value="Genomic_DNA"/>
</dbReference>
<proteinExistence type="predicted"/>
<keyword evidence="1" id="KW-1133">Transmembrane helix</keyword>
<organism evidence="2 3">
    <name type="scientific">Stutzerimonas stutzeri</name>
    <name type="common">Pseudomonas stutzeri</name>
    <dbReference type="NCBI Taxonomy" id="316"/>
    <lineage>
        <taxon>Bacteria</taxon>
        <taxon>Pseudomonadati</taxon>
        <taxon>Pseudomonadota</taxon>
        <taxon>Gammaproteobacteria</taxon>
        <taxon>Pseudomonadales</taxon>
        <taxon>Pseudomonadaceae</taxon>
        <taxon>Stutzerimonas</taxon>
    </lineage>
</organism>
<evidence type="ECO:0000313" key="2">
    <source>
        <dbReference type="EMBL" id="KJH81820.1"/>
    </source>
</evidence>
<dbReference type="AlphaFoldDB" id="A0A0D9ALB2"/>
<keyword evidence="1" id="KW-0812">Transmembrane</keyword>
<dbReference type="Proteomes" id="UP000032487">
    <property type="component" value="Unassembled WGS sequence"/>
</dbReference>
<feature type="transmembrane region" description="Helical" evidence="1">
    <location>
        <begin position="31"/>
        <end position="50"/>
    </location>
</feature>
<evidence type="ECO:0000256" key="1">
    <source>
        <dbReference type="SAM" id="Phobius"/>
    </source>
</evidence>
<reference evidence="2 3" key="1">
    <citation type="submission" date="2015-02" db="EMBL/GenBank/DDBJ databases">
        <title>Draft genome sequence of Pseudomonas stutzeri NT0128 isolated from wheat (Triticum turgidum) rhizosphere.</title>
        <authorList>
            <person name="Tovi N."/>
            <person name="Frenk S."/>
            <person name="Hadar Y."/>
            <person name="Minz D."/>
        </authorList>
    </citation>
    <scope>NUCLEOTIDE SEQUENCE [LARGE SCALE GENOMIC DNA]</scope>
    <source>
        <strain evidence="2 3">NT0128</strain>
    </source>
</reference>
<comment type="caution">
    <text evidence="2">The sequence shown here is derived from an EMBL/GenBank/DDBJ whole genome shotgun (WGS) entry which is preliminary data.</text>
</comment>